<keyword evidence="1" id="KW-0343">GTPase activation</keyword>
<evidence type="ECO:0000313" key="5">
    <source>
        <dbReference type="EnsemblMetazoa" id="CLYHEMP023151.1"/>
    </source>
</evidence>
<dbReference type="InterPro" id="IPR035969">
    <property type="entry name" value="Rab-GAP_TBC_sf"/>
</dbReference>
<feature type="compositionally biased region" description="Low complexity" evidence="3">
    <location>
        <begin position="465"/>
        <end position="475"/>
    </location>
</feature>
<dbReference type="Gene3D" id="1.10.8.270">
    <property type="entry name" value="putative rabgap domain of human tbc1 domain family member 14 like domains"/>
    <property type="match status" value="1"/>
</dbReference>
<dbReference type="SUPFAM" id="SSF47923">
    <property type="entry name" value="Ypt/Rab-GAP domain of gyp1p"/>
    <property type="match status" value="2"/>
</dbReference>
<evidence type="ECO:0000256" key="1">
    <source>
        <dbReference type="ARBA" id="ARBA00022468"/>
    </source>
</evidence>
<feature type="region of interest" description="Disordered" evidence="3">
    <location>
        <begin position="897"/>
        <end position="970"/>
    </location>
</feature>
<dbReference type="AlphaFoldDB" id="A0A7M6DQR5"/>
<dbReference type="OrthoDB" id="27140at2759"/>
<dbReference type="GO" id="GO:0005096">
    <property type="term" value="F:GTPase activator activity"/>
    <property type="evidence" value="ECO:0007669"/>
    <property type="project" value="UniProtKB-KW"/>
</dbReference>
<feature type="region of interest" description="Disordered" evidence="3">
    <location>
        <begin position="861"/>
        <end position="881"/>
    </location>
</feature>
<protein>
    <recommendedName>
        <fullName evidence="4">Rab-GAP TBC domain-containing protein</fullName>
    </recommendedName>
</protein>
<feature type="region of interest" description="Disordered" evidence="3">
    <location>
        <begin position="759"/>
        <end position="789"/>
    </location>
</feature>
<reference evidence="5" key="1">
    <citation type="submission" date="2021-01" db="UniProtKB">
        <authorList>
            <consortium name="EnsemblMetazoa"/>
        </authorList>
    </citation>
    <scope>IDENTIFICATION</scope>
</reference>
<feature type="compositionally biased region" description="Polar residues" evidence="3">
    <location>
        <begin position="448"/>
        <end position="457"/>
    </location>
</feature>
<keyword evidence="6" id="KW-1185">Reference proteome</keyword>
<dbReference type="Proteomes" id="UP000594262">
    <property type="component" value="Unplaced"/>
</dbReference>
<accession>A0A7M6DQR5</accession>
<dbReference type="FunFam" id="1.10.472.80:FF:000038">
    <property type="entry name" value="TBC1 domain family member 5"/>
    <property type="match status" value="1"/>
</dbReference>
<dbReference type="Gene3D" id="1.10.472.80">
    <property type="entry name" value="Ypt/Rab-GAP domain of gyp1p, domain 3"/>
    <property type="match status" value="1"/>
</dbReference>
<feature type="compositionally biased region" description="Basic and acidic residues" evidence="3">
    <location>
        <begin position="768"/>
        <end position="789"/>
    </location>
</feature>
<feature type="compositionally biased region" description="Polar residues" evidence="3">
    <location>
        <begin position="861"/>
        <end position="873"/>
    </location>
</feature>
<feature type="domain" description="Rab-GAP TBC" evidence="4">
    <location>
        <begin position="90"/>
        <end position="372"/>
    </location>
</feature>
<evidence type="ECO:0000259" key="4">
    <source>
        <dbReference type="PROSITE" id="PS50086"/>
    </source>
</evidence>
<dbReference type="GeneID" id="136815740"/>
<dbReference type="Pfam" id="PF00566">
    <property type="entry name" value="RabGAP-TBC"/>
    <property type="match status" value="2"/>
</dbReference>
<feature type="region of interest" description="Disordered" evidence="3">
    <location>
        <begin position="604"/>
        <end position="629"/>
    </location>
</feature>
<feature type="region of interest" description="Disordered" evidence="3">
    <location>
        <begin position="428"/>
        <end position="495"/>
    </location>
</feature>
<feature type="compositionally biased region" description="Polar residues" evidence="3">
    <location>
        <begin position="950"/>
        <end position="970"/>
    </location>
</feature>
<dbReference type="InterPro" id="IPR000195">
    <property type="entry name" value="Rab-GAP-TBC_dom"/>
</dbReference>
<dbReference type="PROSITE" id="PS50086">
    <property type="entry name" value="TBC_RABGAP"/>
    <property type="match status" value="1"/>
</dbReference>
<name>A0A7M6DQR5_9CNID</name>
<evidence type="ECO:0000256" key="3">
    <source>
        <dbReference type="SAM" id="MobiDB-lite"/>
    </source>
</evidence>
<dbReference type="FunFam" id="1.10.8.270:FF:000011">
    <property type="entry name" value="TBC1 domain family member 5"/>
    <property type="match status" value="1"/>
</dbReference>
<feature type="compositionally biased region" description="Low complexity" evidence="3">
    <location>
        <begin position="613"/>
        <end position="626"/>
    </location>
</feature>
<sequence>MNRKPTKKITKDDIHASLDQFGSEDTTDFATSFAIPKMMISNNHYANEKASQEAKFYVEKEEPLQESWDKLFNNDNFLQKLQKSSLDGYLGASHFRSVCWRIFWECLSETPSKWKDEVKEKRDWYSGIRKKYVINPHQEEQKEIDLEKHHPLSLAEDSIWNKYFQDNELRTLILQDLDRLHPEIEFFQQEEIKKYLLHILFCYARENPQVSYKQGMHEILSPLIYVMYTNCTAIKNTKESISEDVKNIVDFEFIEHDAYLLFYNIMESIQPWYVDLRPIEAPPTQQQQSLKNHGSSGMFQKPDSKPVNAISNKLQLIQGSMLQKYDPDLAAHLKKMSVTPQVYGIRWVRLLFGREFSMDGLLVLWDAIFADGMALELVEYIYLAMLMHLKAVLLQSDFSQCLSYLMKFPQDIDPKLILRRAVELKQMKNKPMHQHRQQQQTHHPLNSPKISSTATGSRQNKRHPQQQPQQPTTSRHQQHKQKQGGGGMGVKIKPSIHPVRYRLGETEEHMYAQALGSGGPSVAYKASKNQQDGSRSNFFVEDAPDGGQDDHRIQETSQTVKAEFSKGEPHHHGNKLNAGMVGNLRERMGSGAQIISRIPNTLRDAMNSPKHLSNQSIGQQSGVSSAGAGGGSNNSYINAIIEDHTRLQRQVSELKSDLDSAQAMVLYCSQRMEHYLNVMQERMFQEENFVDEIAILGFAGLKQVREILKGQDMDDVDFTDIDRHIGVARERDASKNHDSQDGKKDGLPVAVLADFNHYDDKDDEIQSDETKDLSKKIAESADPVEKQTPENENLDMKLNTEIENYSSEMPLRNVFQNETQSNVSTEISIDEDSNIETPTTVNIEEESNPEDIIVGDNHTLNSNVLESSGNPLSESPGDIGDHIQALGDITHELEVSDKADDRVEIDLETGTTGDDESSSSINPDPLSTLVDEGSESVKMVGNSKSEVDKSSTGWVDPLQSSDPLNSDTDA</sequence>
<proteinExistence type="predicted"/>
<evidence type="ECO:0000256" key="2">
    <source>
        <dbReference type="SAM" id="Coils"/>
    </source>
</evidence>
<dbReference type="GO" id="GO:0005737">
    <property type="term" value="C:cytoplasm"/>
    <property type="evidence" value="ECO:0007669"/>
    <property type="project" value="UniProtKB-ARBA"/>
</dbReference>
<dbReference type="EnsemblMetazoa" id="CLYHEMT023151.1">
    <property type="protein sequence ID" value="CLYHEMP023151.1"/>
    <property type="gene ID" value="CLYHEMG023151"/>
</dbReference>
<feature type="coiled-coil region" evidence="2">
    <location>
        <begin position="637"/>
        <end position="664"/>
    </location>
</feature>
<dbReference type="PANTHER" id="PTHR22957:SF337">
    <property type="entry name" value="TBC1 DOMAIN FAMILY MEMBER 5"/>
    <property type="match status" value="1"/>
</dbReference>
<evidence type="ECO:0000313" key="6">
    <source>
        <dbReference type="Proteomes" id="UP000594262"/>
    </source>
</evidence>
<dbReference type="RefSeq" id="XP_066928287.1">
    <property type="nucleotide sequence ID" value="XM_067072186.1"/>
</dbReference>
<dbReference type="SMART" id="SM00164">
    <property type="entry name" value="TBC"/>
    <property type="match status" value="1"/>
</dbReference>
<dbReference type="PANTHER" id="PTHR22957">
    <property type="entry name" value="TBC1 DOMAIN FAMILY MEMBER GTPASE-ACTIVATING PROTEIN"/>
    <property type="match status" value="1"/>
</dbReference>
<organism evidence="5 6">
    <name type="scientific">Clytia hemisphaerica</name>
    <dbReference type="NCBI Taxonomy" id="252671"/>
    <lineage>
        <taxon>Eukaryota</taxon>
        <taxon>Metazoa</taxon>
        <taxon>Cnidaria</taxon>
        <taxon>Hydrozoa</taxon>
        <taxon>Hydroidolina</taxon>
        <taxon>Leptothecata</taxon>
        <taxon>Obeliida</taxon>
        <taxon>Clytiidae</taxon>
        <taxon>Clytia</taxon>
    </lineage>
</organism>
<keyword evidence="2" id="KW-0175">Coiled coil</keyword>